<dbReference type="GO" id="GO:0008233">
    <property type="term" value="F:peptidase activity"/>
    <property type="evidence" value="ECO:0007669"/>
    <property type="project" value="InterPro"/>
</dbReference>
<dbReference type="Gene3D" id="3.30.1380.10">
    <property type="match status" value="1"/>
</dbReference>
<feature type="compositionally biased region" description="Low complexity" evidence="1">
    <location>
        <begin position="25"/>
        <end position="34"/>
    </location>
</feature>
<feature type="signal peptide" evidence="2">
    <location>
        <begin position="1"/>
        <end position="17"/>
    </location>
</feature>
<dbReference type="SUPFAM" id="SSF55166">
    <property type="entry name" value="Hedgehog/DD-peptidase"/>
    <property type="match status" value="1"/>
</dbReference>
<gene>
    <name evidence="5" type="ORF">BST30_02460</name>
    <name evidence="4" type="ORF">MMAN_56970</name>
</gene>
<dbReference type="Proteomes" id="UP000192760">
    <property type="component" value="Unassembled WGS sequence"/>
</dbReference>
<feature type="chain" id="PRO_5039339301" evidence="2">
    <location>
        <begin position="18"/>
        <end position="225"/>
    </location>
</feature>
<reference evidence="4 7" key="2">
    <citation type="journal article" date="2019" name="Emerg. Microbes Infect.">
        <title>Comprehensive subspecies identification of 175 nontuberculous mycobacteria species based on 7547 genomic profiles.</title>
        <authorList>
            <person name="Matsumoto Y."/>
            <person name="Kinjo T."/>
            <person name="Motooka D."/>
            <person name="Nabeya D."/>
            <person name="Jung N."/>
            <person name="Uechi K."/>
            <person name="Horii T."/>
            <person name="Iida T."/>
            <person name="Fujita J."/>
            <person name="Nakamura S."/>
        </authorList>
    </citation>
    <scope>NUCLEOTIDE SEQUENCE [LARGE SCALE GENOMIC DNA]</scope>
    <source>
        <strain evidence="4 7">JCM 18113</strain>
    </source>
</reference>
<sequence>MLAGALAAGVVSTQCTAAPAPPAARPTSAASSRAGPPPAPAAGNVRPVTAAELGPSWRPGCPVDPAQLRRVEVDHLGFDGQSHRGELIVHQDLVPEVIAIFERLYRLGFPIEKIRPADHYPGADDELSMQDDNTSAFNCRGIPGSEHWSQHAYGRAIDLNPRLNPCVYATGTFQPQNAANYLDRSRTDPGLLHDGDPAIRAFTDRGWKWGGHWAAPIDYQHFERP</sequence>
<proteinExistence type="predicted"/>
<evidence type="ECO:0000256" key="1">
    <source>
        <dbReference type="SAM" id="MobiDB-lite"/>
    </source>
</evidence>
<evidence type="ECO:0000256" key="2">
    <source>
        <dbReference type="SAM" id="SignalP"/>
    </source>
</evidence>
<evidence type="ECO:0000313" key="5">
    <source>
        <dbReference type="EMBL" id="ORB08813.1"/>
    </source>
</evidence>
<dbReference type="EMBL" id="AP022590">
    <property type="protein sequence ID" value="BBY41563.1"/>
    <property type="molecule type" value="Genomic_DNA"/>
</dbReference>
<accession>A0A1X0G446</accession>
<dbReference type="InterPro" id="IPR039561">
    <property type="entry name" value="Peptidase_M15C"/>
</dbReference>
<keyword evidence="7" id="KW-1185">Reference proteome</keyword>
<reference evidence="4" key="3">
    <citation type="submission" date="2020-02" db="EMBL/GenBank/DDBJ databases">
        <authorList>
            <person name="Matsumoto Y."/>
            <person name="Kinjo T."/>
            <person name="Motooka D."/>
            <person name="Nabeya D."/>
            <person name="Jung N."/>
            <person name="Uechi K."/>
            <person name="Horii T."/>
            <person name="Iida T."/>
            <person name="Fujita J."/>
            <person name="Nakamura S."/>
        </authorList>
    </citation>
    <scope>NUCLEOTIDE SEQUENCE</scope>
    <source>
        <strain evidence="4">JCM 18113</strain>
    </source>
</reference>
<name>A0A1X0G446_MYCNT</name>
<feature type="domain" description="Peptidase M15C" evidence="3">
    <location>
        <begin position="144"/>
        <end position="223"/>
    </location>
</feature>
<dbReference type="AlphaFoldDB" id="A0A1X0G446"/>
<organism evidence="5 6">
    <name type="scientific">Mycobacterium mantenii</name>
    <dbReference type="NCBI Taxonomy" id="560555"/>
    <lineage>
        <taxon>Bacteria</taxon>
        <taxon>Bacillati</taxon>
        <taxon>Actinomycetota</taxon>
        <taxon>Actinomycetes</taxon>
        <taxon>Mycobacteriales</taxon>
        <taxon>Mycobacteriaceae</taxon>
        <taxon>Mycobacterium</taxon>
        <taxon>Mycobacterium avium complex (MAC)</taxon>
    </lineage>
</organism>
<protein>
    <submittedName>
        <fullName evidence="5">Peptidase M15</fullName>
    </submittedName>
</protein>
<evidence type="ECO:0000313" key="6">
    <source>
        <dbReference type="Proteomes" id="UP000192760"/>
    </source>
</evidence>
<dbReference type="STRING" id="560555.BST30_02460"/>
<evidence type="ECO:0000313" key="7">
    <source>
        <dbReference type="Proteomes" id="UP000465812"/>
    </source>
</evidence>
<dbReference type="EMBL" id="MVHW01000002">
    <property type="protein sequence ID" value="ORB08813.1"/>
    <property type="molecule type" value="Genomic_DNA"/>
</dbReference>
<keyword evidence="2" id="KW-0732">Signal</keyword>
<feature type="region of interest" description="Disordered" evidence="1">
    <location>
        <begin position="16"/>
        <end position="45"/>
    </location>
</feature>
<dbReference type="InterPro" id="IPR009045">
    <property type="entry name" value="Zn_M74/Hedgehog-like"/>
</dbReference>
<evidence type="ECO:0000313" key="4">
    <source>
        <dbReference type="EMBL" id="BBY41563.1"/>
    </source>
</evidence>
<evidence type="ECO:0000259" key="3">
    <source>
        <dbReference type="Pfam" id="PF13539"/>
    </source>
</evidence>
<dbReference type="Pfam" id="PF13539">
    <property type="entry name" value="Peptidase_M15_4"/>
    <property type="match status" value="1"/>
</dbReference>
<dbReference type="RefSeq" id="WP_083092903.1">
    <property type="nucleotide sequence ID" value="NZ_AP022590.1"/>
</dbReference>
<reference evidence="5 6" key="1">
    <citation type="submission" date="2017-02" db="EMBL/GenBank/DDBJ databases">
        <title>The new phylogeny of genus Mycobacterium.</title>
        <authorList>
            <person name="Tortoli E."/>
            <person name="Trovato A."/>
            <person name="Cirillo D.M."/>
        </authorList>
    </citation>
    <scope>NUCLEOTIDE SEQUENCE [LARGE SCALE GENOMIC DNA]</scope>
    <source>
        <strain evidence="5 6">DSM 45255</strain>
    </source>
</reference>
<dbReference type="Proteomes" id="UP000465812">
    <property type="component" value="Chromosome"/>
</dbReference>